<keyword evidence="2" id="KW-1185">Reference proteome</keyword>
<gene>
    <name evidence="1" type="ORF">AZ78_5281</name>
</gene>
<dbReference type="Proteomes" id="UP000023435">
    <property type="component" value="Unassembled WGS sequence"/>
</dbReference>
<dbReference type="AlphaFoldDB" id="A0A125TZR4"/>
<sequence>MSPRDGGGADDDGRCGYSVVAVIALRFGGRMQSGAIDGVNAPLISIAAHRENEPEAEKPADPTPAY</sequence>
<evidence type="ECO:0000313" key="2">
    <source>
        <dbReference type="Proteomes" id="UP000023435"/>
    </source>
</evidence>
<organism evidence="1 2">
    <name type="scientific">Lysobacter capsici AZ78</name>
    <dbReference type="NCBI Taxonomy" id="1444315"/>
    <lineage>
        <taxon>Bacteria</taxon>
        <taxon>Pseudomonadati</taxon>
        <taxon>Pseudomonadota</taxon>
        <taxon>Gammaproteobacteria</taxon>
        <taxon>Lysobacterales</taxon>
        <taxon>Lysobacteraceae</taxon>
        <taxon>Lysobacter</taxon>
    </lineage>
</organism>
<comment type="caution">
    <text evidence="1">The sequence shown here is derived from an EMBL/GenBank/DDBJ whole genome shotgun (WGS) entry which is preliminary data.</text>
</comment>
<accession>A0A125TZR4</accession>
<name>A0A125TZR4_9GAMM</name>
<evidence type="ECO:0000313" key="1">
    <source>
        <dbReference type="EMBL" id="KWS02148.1"/>
    </source>
</evidence>
<dbReference type="OrthoDB" id="9917777at2"/>
<proteinExistence type="predicted"/>
<dbReference type="RefSeq" id="WP_036112067.1">
    <property type="nucleotide sequence ID" value="NZ_JAJA02000003.1"/>
</dbReference>
<reference evidence="1 2" key="1">
    <citation type="journal article" date="2014" name="Genome Announc.">
        <title>Draft Genome Sequence of Lysobacter capsici AZ78, a Bacterium Antagonistic to Plant-Pathogenic Oomycetes.</title>
        <authorList>
            <person name="Puopolo G."/>
            <person name="Sonego P."/>
            <person name="Engelen K."/>
            <person name="Pertot I."/>
        </authorList>
    </citation>
    <scope>NUCLEOTIDE SEQUENCE [LARGE SCALE GENOMIC DNA]</scope>
    <source>
        <strain evidence="1 2">AZ78</strain>
    </source>
</reference>
<protein>
    <submittedName>
        <fullName evidence="1">Uncharacterized protein</fullName>
    </submittedName>
</protein>
<dbReference type="EMBL" id="JAJA02000003">
    <property type="protein sequence ID" value="KWS02148.1"/>
    <property type="molecule type" value="Genomic_DNA"/>
</dbReference>